<evidence type="ECO:0000313" key="2">
    <source>
        <dbReference type="Proteomes" id="UP000054988"/>
    </source>
</evidence>
<dbReference type="EMBL" id="LATX01001765">
    <property type="protein sequence ID" value="KTB38409.1"/>
    <property type="molecule type" value="Genomic_DNA"/>
</dbReference>
<proteinExistence type="predicted"/>
<organism evidence="1 2">
    <name type="scientific">Moniliophthora roreri</name>
    <name type="common">Frosty pod rot fungus</name>
    <name type="synonym">Monilia roreri</name>
    <dbReference type="NCBI Taxonomy" id="221103"/>
    <lineage>
        <taxon>Eukaryota</taxon>
        <taxon>Fungi</taxon>
        <taxon>Dikarya</taxon>
        <taxon>Basidiomycota</taxon>
        <taxon>Agaricomycotina</taxon>
        <taxon>Agaricomycetes</taxon>
        <taxon>Agaricomycetidae</taxon>
        <taxon>Agaricales</taxon>
        <taxon>Marasmiineae</taxon>
        <taxon>Marasmiaceae</taxon>
        <taxon>Moniliophthora</taxon>
    </lineage>
</organism>
<dbReference type="Proteomes" id="UP000054988">
    <property type="component" value="Unassembled WGS sequence"/>
</dbReference>
<sequence length="15" mass="1535">MAEDAEMEGIVLAGV</sequence>
<accession>A0A0W0FQ04</accession>
<protein>
    <submittedName>
        <fullName evidence="1">Uncharacterized protein</fullName>
    </submittedName>
</protein>
<reference evidence="1 2" key="1">
    <citation type="submission" date="2015-12" db="EMBL/GenBank/DDBJ databases">
        <title>Draft genome sequence of Moniliophthora roreri, the causal agent of frosty pod rot of cacao.</title>
        <authorList>
            <person name="Aime M.C."/>
            <person name="Diaz-Valderrama J.R."/>
            <person name="Kijpornyongpan T."/>
            <person name="Phillips-Mora W."/>
        </authorList>
    </citation>
    <scope>NUCLEOTIDE SEQUENCE [LARGE SCALE GENOMIC DNA]</scope>
    <source>
        <strain evidence="1 2">MCA 2952</strain>
    </source>
</reference>
<evidence type="ECO:0000313" key="1">
    <source>
        <dbReference type="EMBL" id="KTB38409.1"/>
    </source>
</evidence>
<gene>
    <name evidence="1" type="ORF">WG66_9013</name>
</gene>
<comment type="caution">
    <text evidence="1">The sequence shown here is derived from an EMBL/GenBank/DDBJ whole genome shotgun (WGS) entry which is preliminary data.</text>
</comment>
<name>A0A0W0FQ04_MONRR</name>